<feature type="signal peptide" evidence="5">
    <location>
        <begin position="1"/>
        <end position="28"/>
    </location>
</feature>
<protein>
    <submittedName>
        <fullName evidence="7">ABC transporter substrate-binding protein</fullName>
    </submittedName>
</protein>
<feature type="domain" description="Solute-binding protein family 5" evidence="6">
    <location>
        <begin position="77"/>
        <end position="440"/>
    </location>
</feature>
<evidence type="ECO:0000256" key="3">
    <source>
        <dbReference type="ARBA" id="ARBA00022448"/>
    </source>
</evidence>
<sequence>MTRSWKRYTAAAVSAALLAALTACTGSAGTTTSGSALNIISAEPTSGLDPNTAVTQTSLRVMELVYDTLLDYDKDGKLVPGLAQKWTPAANGLSYTFVLQKAAKFSDGSPITGTDVKFSLQRAVKGQALGASLADMTSVDVVDQSTVRINLKKPSRVFLNAMARVGNAAILSQKAVESNPSYFTKPTATSGPWSLEQWTTQSNLTLQANPNYWRSGYPKIKTINYTFSNDPTGTAAALQSGTADMTYPMAPNDAIRLQKEGVATSYPTPTPGLVMWGLDKSKPPFNDVRVRQAFAYVVPRADKQTACWNDIGTNATGNLVFSGSWAFTPGLTKYDVPKAQGLTTAGALLDKAGWKLAGDVRQSQGVPGVPDGTKLAVTVPYENNWSQARCNTELLQQDLAPLGVKITPQAFDSATFYTDAGKNKFAMYHAGNQWATVDDEMQQGFTCKGQVVDLMAKWCNPQVDKLIAQAQATLDLNKAKQLYAQVQQIVQEEQPAIVTGNQYAVVGLAKKVQGYVARADGSNRSLIAATVGQ</sequence>
<dbReference type="SUPFAM" id="SSF53850">
    <property type="entry name" value="Periplasmic binding protein-like II"/>
    <property type="match status" value="1"/>
</dbReference>
<comment type="caution">
    <text evidence="7">The sequence shown here is derived from an EMBL/GenBank/DDBJ whole genome shotgun (WGS) entry which is preliminary data.</text>
</comment>
<gene>
    <name evidence="7" type="ORF">GCM10009744_14130</name>
</gene>
<dbReference type="InterPro" id="IPR039424">
    <property type="entry name" value="SBP_5"/>
</dbReference>
<evidence type="ECO:0000256" key="1">
    <source>
        <dbReference type="ARBA" id="ARBA00004196"/>
    </source>
</evidence>
<dbReference type="Pfam" id="PF00496">
    <property type="entry name" value="SBP_bac_5"/>
    <property type="match status" value="1"/>
</dbReference>
<evidence type="ECO:0000256" key="2">
    <source>
        <dbReference type="ARBA" id="ARBA00005695"/>
    </source>
</evidence>
<dbReference type="RefSeq" id="WP_344109999.1">
    <property type="nucleotide sequence ID" value="NZ_BAAANE010000004.1"/>
</dbReference>
<proteinExistence type="inferred from homology"/>
<evidence type="ECO:0000313" key="7">
    <source>
        <dbReference type="EMBL" id="GAA1627502.1"/>
    </source>
</evidence>
<dbReference type="Gene3D" id="3.10.105.10">
    <property type="entry name" value="Dipeptide-binding Protein, Domain 3"/>
    <property type="match status" value="1"/>
</dbReference>
<dbReference type="PANTHER" id="PTHR30290">
    <property type="entry name" value="PERIPLASMIC BINDING COMPONENT OF ABC TRANSPORTER"/>
    <property type="match status" value="1"/>
</dbReference>
<dbReference type="CDD" id="cd00995">
    <property type="entry name" value="PBP2_NikA_DppA_OppA_like"/>
    <property type="match status" value="1"/>
</dbReference>
<evidence type="ECO:0000313" key="8">
    <source>
        <dbReference type="Proteomes" id="UP001501319"/>
    </source>
</evidence>
<reference evidence="7 8" key="1">
    <citation type="journal article" date="2019" name="Int. J. Syst. Evol. Microbiol.">
        <title>The Global Catalogue of Microorganisms (GCM) 10K type strain sequencing project: providing services to taxonomists for standard genome sequencing and annotation.</title>
        <authorList>
            <consortium name="The Broad Institute Genomics Platform"/>
            <consortium name="The Broad Institute Genome Sequencing Center for Infectious Disease"/>
            <person name="Wu L."/>
            <person name="Ma J."/>
        </authorList>
    </citation>
    <scope>NUCLEOTIDE SEQUENCE [LARGE SCALE GENOMIC DNA]</scope>
    <source>
        <strain evidence="7 8">JCM 14306</strain>
    </source>
</reference>
<name>A0ABN2F293_9ACTN</name>
<evidence type="ECO:0000259" key="6">
    <source>
        <dbReference type="Pfam" id="PF00496"/>
    </source>
</evidence>
<comment type="similarity">
    <text evidence="2">Belongs to the bacterial solute-binding protein 5 family.</text>
</comment>
<evidence type="ECO:0000256" key="5">
    <source>
        <dbReference type="SAM" id="SignalP"/>
    </source>
</evidence>
<evidence type="ECO:0000256" key="4">
    <source>
        <dbReference type="ARBA" id="ARBA00022729"/>
    </source>
</evidence>
<keyword evidence="8" id="KW-1185">Reference proteome</keyword>
<dbReference type="Proteomes" id="UP001501319">
    <property type="component" value="Unassembled WGS sequence"/>
</dbReference>
<organism evidence="7 8">
    <name type="scientific">Kribbella alba</name>
    <dbReference type="NCBI Taxonomy" id="190197"/>
    <lineage>
        <taxon>Bacteria</taxon>
        <taxon>Bacillati</taxon>
        <taxon>Actinomycetota</taxon>
        <taxon>Actinomycetes</taxon>
        <taxon>Propionibacteriales</taxon>
        <taxon>Kribbellaceae</taxon>
        <taxon>Kribbella</taxon>
    </lineage>
</organism>
<dbReference type="PIRSF" id="PIRSF002741">
    <property type="entry name" value="MppA"/>
    <property type="match status" value="1"/>
</dbReference>
<comment type="subcellular location">
    <subcellularLocation>
        <location evidence="1">Cell envelope</location>
    </subcellularLocation>
</comment>
<dbReference type="InterPro" id="IPR030678">
    <property type="entry name" value="Peptide/Ni-bd"/>
</dbReference>
<dbReference type="PROSITE" id="PS51257">
    <property type="entry name" value="PROKAR_LIPOPROTEIN"/>
    <property type="match status" value="1"/>
</dbReference>
<accession>A0ABN2F293</accession>
<keyword evidence="3" id="KW-0813">Transport</keyword>
<dbReference type="EMBL" id="BAAANE010000004">
    <property type="protein sequence ID" value="GAA1627502.1"/>
    <property type="molecule type" value="Genomic_DNA"/>
</dbReference>
<feature type="chain" id="PRO_5047119598" evidence="5">
    <location>
        <begin position="29"/>
        <end position="533"/>
    </location>
</feature>
<dbReference type="PANTHER" id="PTHR30290:SF10">
    <property type="entry name" value="PERIPLASMIC OLIGOPEPTIDE-BINDING PROTEIN-RELATED"/>
    <property type="match status" value="1"/>
</dbReference>
<keyword evidence="4 5" id="KW-0732">Signal</keyword>
<dbReference type="Gene3D" id="3.40.190.10">
    <property type="entry name" value="Periplasmic binding protein-like II"/>
    <property type="match status" value="1"/>
</dbReference>
<dbReference type="InterPro" id="IPR000914">
    <property type="entry name" value="SBP_5_dom"/>
</dbReference>